<dbReference type="EMBL" id="CABPRJ010000005">
    <property type="protein sequence ID" value="VVC24755.1"/>
    <property type="molecule type" value="Genomic_DNA"/>
</dbReference>
<dbReference type="PANTHER" id="PTHR47501:SF5">
    <property type="entry name" value="HAT C-TERMINAL DIMERISATION DOMAIN-CONTAINING PROTEIN"/>
    <property type="match status" value="1"/>
</dbReference>
<sequence>MYSCSVLRAIETDRPNCFAVPRGRKPVDMSELIEYRHVKKEFVYDGDDAGDPNTTTTPPPPVPAQPAGRESPAHDYGDTANYCDSVITELDDDSPDFPWPVYKKYFRVLKIEDKVCYKKLKVKCLICVGTKELTMDTRSNSNLRKHLSSKHPVILRNIDHQSDRKSSKRVSIEINVRSSAKKMKTNSSGANDGQHFLDFIDQNISTDQNTLDNLIQRFIISSGMPFVMIENPILKEIISRGFPKNNLMSHATLMKRIEVDFLSLTDKLKSKLSTFVSVATTVDCWSIYKKSYIAINVSWLDANFTRTTCLLAIRRIEGNQSFDVLAKEMDNIYTEFEISHKITYSTTDNGLNFINNFPTNCHHELGKISDDSNSDIDYLNDLQESNDEVEFQAINLSDELMDNDLLYYLPKHHRCAVHTLNLVATVDAKNALLDTNYKKLSTSTFSKCSALWSKQSLSKSYADLIKTCCGINLKIPNRNCLNSLFDSVQCLLKCLKSNEYKFSILMEQLKVTKFNQTDLEFLIQYEKVMTPISICLDILKNSKNMYFGFLLPTIEELMFKLDCMLEDNFLSSMHPLITALLCGIENRFHTIQKDTFFIVAAVSHPFFKSAWIKNTVKQHYAIECFKRACSEISEENLSSDFPNNDGYSQDNASSLKFFTWSSNSQCEQTKSIDCEIDQFLSSSPNKKLDSLNNLPIIKRVFVKYNTPLPSSAFTSVEKVFSIGDATVTKKKTNMTDTLFEQTMFLKCNNHLYDA</sequence>
<proteinExistence type="predicted"/>
<dbReference type="AlphaFoldDB" id="A0A5E4M216"/>
<evidence type="ECO:0000256" key="1">
    <source>
        <dbReference type="SAM" id="MobiDB-lite"/>
    </source>
</evidence>
<reference evidence="2 3" key="1">
    <citation type="submission" date="2019-08" db="EMBL/GenBank/DDBJ databases">
        <authorList>
            <person name="Alioto T."/>
            <person name="Alioto T."/>
            <person name="Gomez Garrido J."/>
        </authorList>
    </citation>
    <scope>NUCLEOTIDE SEQUENCE [LARGE SCALE GENOMIC DNA]</scope>
</reference>
<feature type="region of interest" description="Disordered" evidence="1">
    <location>
        <begin position="44"/>
        <end position="75"/>
    </location>
</feature>
<evidence type="ECO:0000313" key="2">
    <source>
        <dbReference type="EMBL" id="VVC24755.1"/>
    </source>
</evidence>
<keyword evidence="3" id="KW-1185">Reference proteome</keyword>
<protein>
    <submittedName>
        <fullName evidence="2">Ribonuclease H-like domain</fullName>
    </submittedName>
</protein>
<gene>
    <name evidence="2" type="ORF">CINCED_3A017677</name>
</gene>
<dbReference type="OrthoDB" id="6630171at2759"/>
<dbReference type="InterPro" id="IPR012337">
    <property type="entry name" value="RNaseH-like_sf"/>
</dbReference>
<accession>A0A5E4M216</accession>
<dbReference type="PANTHER" id="PTHR47501">
    <property type="entry name" value="TRANSPOSASE-RELATED"/>
    <property type="match status" value="1"/>
</dbReference>
<organism evidence="2 3">
    <name type="scientific">Cinara cedri</name>
    <dbReference type="NCBI Taxonomy" id="506608"/>
    <lineage>
        <taxon>Eukaryota</taxon>
        <taxon>Metazoa</taxon>
        <taxon>Ecdysozoa</taxon>
        <taxon>Arthropoda</taxon>
        <taxon>Hexapoda</taxon>
        <taxon>Insecta</taxon>
        <taxon>Pterygota</taxon>
        <taxon>Neoptera</taxon>
        <taxon>Paraneoptera</taxon>
        <taxon>Hemiptera</taxon>
        <taxon>Sternorrhyncha</taxon>
        <taxon>Aphidomorpha</taxon>
        <taxon>Aphidoidea</taxon>
        <taxon>Aphididae</taxon>
        <taxon>Lachninae</taxon>
        <taxon>Cinara</taxon>
    </lineage>
</organism>
<dbReference type="Proteomes" id="UP000325440">
    <property type="component" value="Unassembled WGS sequence"/>
</dbReference>
<name>A0A5E4M216_9HEMI</name>
<dbReference type="SUPFAM" id="SSF53098">
    <property type="entry name" value="Ribonuclease H-like"/>
    <property type="match status" value="1"/>
</dbReference>
<evidence type="ECO:0000313" key="3">
    <source>
        <dbReference type="Proteomes" id="UP000325440"/>
    </source>
</evidence>